<keyword evidence="8" id="KW-0460">Magnesium</keyword>
<evidence type="ECO:0000256" key="7">
    <source>
        <dbReference type="ARBA" id="ARBA00022801"/>
    </source>
</evidence>
<dbReference type="InterPro" id="IPR045865">
    <property type="entry name" value="ACT-like_dom_sf"/>
</dbReference>
<protein>
    <recommendedName>
        <fullName evidence="4">phosphoserine phosphatase</fullName>
        <ecNumber evidence="4">3.1.3.3</ecNumber>
    </recommendedName>
    <alternativeName>
        <fullName evidence="10">O-phosphoserine phosphohydrolase</fullName>
    </alternativeName>
</protein>
<dbReference type="PANTHER" id="PTHR43344:SF2">
    <property type="entry name" value="PHOSPHOSERINE PHOSPHATASE"/>
    <property type="match status" value="1"/>
</dbReference>
<keyword evidence="9" id="KW-0718">Serine biosynthesis</keyword>
<organism evidence="12">
    <name type="scientific">marine sediment metagenome</name>
    <dbReference type="NCBI Taxonomy" id="412755"/>
    <lineage>
        <taxon>unclassified sequences</taxon>
        <taxon>metagenomes</taxon>
        <taxon>ecological metagenomes</taxon>
    </lineage>
</organism>
<reference evidence="12" key="1">
    <citation type="journal article" date="2015" name="Nature">
        <title>Complex archaea that bridge the gap between prokaryotes and eukaryotes.</title>
        <authorList>
            <person name="Spang A."/>
            <person name="Saw J.H."/>
            <person name="Jorgensen S.L."/>
            <person name="Zaremba-Niedzwiedzka K."/>
            <person name="Martijn J."/>
            <person name="Lind A.E."/>
            <person name="van Eijk R."/>
            <person name="Schleper C."/>
            <person name="Guy L."/>
            <person name="Ettema T.J."/>
        </authorList>
    </citation>
    <scope>NUCLEOTIDE SEQUENCE</scope>
</reference>
<comment type="similarity">
    <text evidence="3">Belongs to the HAD-like hydrolase superfamily. SerB family.</text>
</comment>
<dbReference type="UniPathway" id="UPA00135">
    <property type="reaction ID" value="UER00198"/>
</dbReference>
<dbReference type="GO" id="GO:0006564">
    <property type="term" value="P:L-serine biosynthetic process"/>
    <property type="evidence" value="ECO:0007669"/>
    <property type="project" value="UniProtKB-KW"/>
</dbReference>
<comment type="cofactor">
    <cofactor evidence="1">
        <name>Mg(2+)</name>
        <dbReference type="ChEBI" id="CHEBI:18420"/>
    </cofactor>
</comment>
<dbReference type="Gene3D" id="3.30.70.260">
    <property type="match status" value="2"/>
</dbReference>
<accession>A0A0F8WTQ2</accession>
<keyword evidence="7" id="KW-0378">Hydrolase</keyword>
<dbReference type="InterPro" id="IPR002912">
    <property type="entry name" value="ACT_dom"/>
</dbReference>
<dbReference type="PROSITE" id="PS51671">
    <property type="entry name" value="ACT"/>
    <property type="match status" value="2"/>
</dbReference>
<dbReference type="GO" id="GO:0005737">
    <property type="term" value="C:cytoplasm"/>
    <property type="evidence" value="ECO:0007669"/>
    <property type="project" value="TreeGrafter"/>
</dbReference>
<evidence type="ECO:0000256" key="4">
    <source>
        <dbReference type="ARBA" id="ARBA00012640"/>
    </source>
</evidence>
<evidence type="ECO:0000256" key="1">
    <source>
        <dbReference type="ARBA" id="ARBA00001946"/>
    </source>
</evidence>
<dbReference type="PANTHER" id="PTHR43344">
    <property type="entry name" value="PHOSPHOSERINE PHOSPHATASE"/>
    <property type="match status" value="1"/>
</dbReference>
<keyword evidence="5" id="KW-0028">Amino-acid biosynthesis</keyword>
<dbReference type="GO" id="GO:0000287">
    <property type="term" value="F:magnesium ion binding"/>
    <property type="evidence" value="ECO:0007669"/>
    <property type="project" value="TreeGrafter"/>
</dbReference>
<dbReference type="SUPFAM" id="SSF55021">
    <property type="entry name" value="ACT-like"/>
    <property type="match status" value="2"/>
</dbReference>
<sequence length="313" mass="35025">MNSLYVISAVGKDQPGLVHSATNVLAKLGINIVDVEARAVRGHFMLFLVVDLSTSKSSYEEMLVKLDPISSNFNLGLRAEPYEEGRRKSDKEIMLLTVMGGDQTGIVARLAGIFFENSINIESIKMIARGDYIAMEIALDTSDLNDMSAFREILYEFADKTGLDVSLRGDDIFQKPKKVVVFDCDSTLIQSEVIDELSKMAKVSERVKEMTDRAMKGELDFKQAIKERVRLLKGLPAEQLELLSKTIRLTPGTEELISMLHFMGYKVAVISGGFSFFTNYLKKRLHLDYVYTNELVIRDGEITGEIKGDIIDA</sequence>
<gene>
    <name evidence="12" type="ORF">LCGC14_3025970</name>
</gene>
<evidence type="ECO:0000256" key="3">
    <source>
        <dbReference type="ARBA" id="ARBA00009184"/>
    </source>
</evidence>
<evidence type="ECO:0000256" key="6">
    <source>
        <dbReference type="ARBA" id="ARBA00022723"/>
    </source>
</evidence>
<dbReference type="NCBIfam" id="TIGR00338">
    <property type="entry name" value="serB"/>
    <property type="match status" value="1"/>
</dbReference>
<evidence type="ECO:0000256" key="2">
    <source>
        <dbReference type="ARBA" id="ARBA00005135"/>
    </source>
</evidence>
<evidence type="ECO:0000256" key="10">
    <source>
        <dbReference type="ARBA" id="ARBA00031693"/>
    </source>
</evidence>
<dbReference type="InterPro" id="IPR050582">
    <property type="entry name" value="HAD-like_SerB"/>
</dbReference>
<feature type="non-terminal residue" evidence="12">
    <location>
        <position position="313"/>
    </location>
</feature>
<dbReference type="SUPFAM" id="SSF56784">
    <property type="entry name" value="HAD-like"/>
    <property type="match status" value="1"/>
</dbReference>
<dbReference type="InterPro" id="IPR004469">
    <property type="entry name" value="PSP"/>
</dbReference>
<dbReference type="AlphaFoldDB" id="A0A0F8WTQ2"/>
<dbReference type="EC" id="3.1.3.3" evidence="4"/>
<comment type="caution">
    <text evidence="12">The sequence shown here is derived from an EMBL/GenBank/DDBJ whole genome shotgun (WGS) entry which is preliminary data.</text>
</comment>
<feature type="domain" description="ACT" evidence="11">
    <location>
        <begin position="6"/>
        <end position="80"/>
    </location>
</feature>
<keyword evidence="6" id="KW-0479">Metal-binding</keyword>
<proteinExistence type="inferred from homology"/>
<evidence type="ECO:0000256" key="8">
    <source>
        <dbReference type="ARBA" id="ARBA00022842"/>
    </source>
</evidence>
<comment type="pathway">
    <text evidence="2">Amino-acid biosynthesis; L-serine biosynthesis; L-serine from 3-phospho-D-glycerate: step 3/3.</text>
</comment>
<evidence type="ECO:0000313" key="12">
    <source>
        <dbReference type="EMBL" id="KKK60277.1"/>
    </source>
</evidence>
<dbReference type="InterPro" id="IPR023214">
    <property type="entry name" value="HAD_sf"/>
</dbReference>
<dbReference type="NCBIfam" id="TIGR01488">
    <property type="entry name" value="HAD-SF-IB"/>
    <property type="match status" value="1"/>
</dbReference>
<dbReference type="EMBL" id="LAZR01063048">
    <property type="protein sequence ID" value="KKK60277.1"/>
    <property type="molecule type" value="Genomic_DNA"/>
</dbReference>
<evidence type="ECO:0000259" key="11">
    <source>
        <dbReference type="PROSITE" id="PS51671"/>
    </source>
</evidence>
<feature type="domain" description="ACT" evidence="11">
    <location>
        <begin position="95"/>
        <end position="172"/>
    </location>
</feature>
<evidence type="ECO:0000256" key="5">
    <source>
        <dbReference type="ARBA" id="ARBA00022605"/>
    </source>
</evidence>
<dbReference type="Gene3D" id="3.40.50.1000">
    <property type="entry name" value="HAD superfamily/HAD-like"/>
    <property type="match status" value="1"/>
</dbReference>
<dbReference type="Pfam" id="PF00702">
    <property type="entry name" value="Hydrolase"/>
    <property type="match status" value="1"/>
</dbReference>
<dbReference type="Pfam" id="PF13740">
    <property type="entry name" value="ACT_6"/>
    <property type="match status" value="2"/>
</dbReference>
<dbReference type="InterPro" id="IPR036412">
    <property type="entry name" value="HAD-like_sf"/>
</dbReference>
<evidence type="ECO:0000256" key="9">
    <source>
        <dbReference type="ARBA" id="ARBA00023299"/>
    </source>
</evidence>
<dbReference type="GO" id="GO:0036424">
    <property type="term" value="F:L-phosphoserine phosphatase activity"/>
    <property type="evidence" value="ECO:0007669"/>
    <property type="project" value="InterPro"/>
</dbReference>
<name>A0A0F8WTQ2_9ZZZZ</name>